<accession>A0ACB9P070</accession>
<evidence type="ECO:0000313" key="2">
    <source>
        <dbReference type="Proteomes" id="UP001057402"/>
    </source>
</evidence>
<proteinExistence type="predicted"/>
<organism evidence="1 2">
    <name type="scientific">Melastoma candidum</name>
    <dbReference type="NCBI Taxonomy" id="119954"/>
    <lineage>
        <taxon>Eukaryota</taxon>
        <taxon>Viridiplantae</taxon>
        <taxon>Streptophyta</taxon>
        <taxon>Embryophyta</taxon>
        <taxon>Tracheophyta</taxon>
        <taxon>Spermatophyta</taxon>
        <taxon>Magnoliopsida</taxon>
        <taxon>eudicotyledons</taxon>
        <taxon>Gunneridae</taxon>
        <taxon>Pentapetalae</taxon>
        <taxon>rosids</taxon>
        <taxon>malvids</taxon>
        <taxon>Myrtales</taxon>
        <taxon>Melastomataceae</taxon>
        <taxon>Melastomatoideae</taxon>
        <taxon>Melastomateae</taxon>
        <taxon>Melastoma</taxon>
    </lineage>
</organism>
<name>A0ACB9P070_9MYRT</name>
<reference evidence="2" key="1">
    <citation type="journal article" date="2023" name="Front. Plant Sci.">
        <title>Chromosomal-level genome assembly of Melastoma candidum provides insights into trichome evolution.</title>
        <authorList>
            <person name="Zhong Y."/>
            <person name="Wu W."/>
            <person name="Sun C."/>
            <person name="Zou P."/>
            <person name="Liu Y."/>
            <person name="Dai S."/>
            <person name="Zhou R."/>
        </authorList>
    </citation>
    <scope>NUCLEOTIDE SEQUENCE [LARGE SCALE GENOMIC DNA]</scope>
</reference>
<comment type="caution">
    <text evidence="1">The sequence shown here is derived from an EMBL/GenBank/DDBJ whole genome shotgun (WGS) entry which is preliminary data.</text>
</comment>
<sequence length="480" mass="52841">MSIDAALKKLEQIAGGYLKPSTATKTDATLLRQLHSYFLTTGSFLSPDILTNLVLSYATVATPNQHPDLPILHYSLNSLLPSPSPLPFNVLLSHFANRRFPSLAFSTLRFMHRNSVPLDTFSLCSALTASLRDAFHFVPQVHSFAISSGSSSHVFLSSALIHSYAHSSLMVDARRLFDENPQRNTVCANALLSGYVRSCLWLHAFNLARELPELNLCLDHRTLLAILRACTGASAPEFGRQVHGYILRKFGPPGFDLFLQSSLLEMYGQCGLLGKACAVFDSAGCVGAEGRNSLDLVLWTSMLGVYGRSGHYVEVIELYKEMVARGIRPDEVSFVTVISACARTNQVELGVSYFKSMTLEYGLDPWQEHYSCLVDLLSRAGQLDEALDVICEWIQKGCEGSASVWGAMLNACFDCGHIELGKLAAERALEVDPGNMGVYMMLSNLYAKMGMWDEMGSLRNYILGRGLRKDKGCSWVEGSC</sequence>
<dbReference type="EMBL" id="CM042886">
    <property type="protein sequence ID" value="KAI4342403.1"/>
    <property type="molecule type" value="Genomic_DNA"/>
</dbReference>
<gene>
    <name evidence="1" type="ORF">MLD38_027036</name>
</gene>
<dbReference type="Proteomes" id="UP001057402">
    <property type="component" value="Chromosome 7"/>
</dbReference>
<evidence type="ECO:0000313" key="1">
    <source>
        <dbReference type="EMBL" id="KAI4342403.1"/>
    </source>
</evidence>
<protein>
    <submittedName>
        <fullName evidence="1">Uncharacterized protein</fullName>
    </submittedName>
</protein>
<keyword evidence="2" id="KW-1185">Reference proteome</keyword>